<accession>A0A6A4WM85</accession>
<gene>
    <name evidence="10" type="primary">Ap1g1</name>
    <name evidence="10" type="ORF">FJT64_024737</name>
</gene>
<evidence type="ECO:0000313" key="11">
    <source>
        <dbReference type="Proteomes" id="UP000440578"/>
    </source>
</evidence>
<feature type="region of interest" description="Disordered" evidence="8">
    <location>
        <begin position="236"/>
        <end position="259"/>
    </location>
</feature>
<dbReference type="InterPro" id="IPR050840">
    <property type="entry name" value="Adaptor_Complx_Large_Subunit"/>
</dbReference>
<dbReference type="GO" id="GO:0016192">
    <property type="term" value="P:vesicle-mediated transport"/>
    <property type="evidence" value="ECO:0007669"/>
    <property type="project" value="InterPro"/>
</dbReference>
<dbReference type="SUPFAM" id="SSF48371">
    <property type="entry name" value="ARM repeat"/>
    <property type="match status" value="1"/>
</dbReference>
<keyword evidence="6 7" id="KW-0472">Membrane</keyword>
<keyword evidence="5 7" id="KW-0333">Golgi apparatus</keyword>
<dbReference type="PIRSF" id="PIRSF037094">
    <property type="entry name" value="AP1_complex_gamma"/>
    <property type="match status" value="1"/>
</dbReference>
<evidence type="ECO:0000256" key="4">
    <source>
        <dbReference type="ARBA" id="ARBA00022927"/>
    </source>
</evidence>
<keyword evidence="3 7" id="KW-0813">Transport</keyword>
<protein>
    <recommendedName>
        <fullName evidence="7">AP-1 complex subunit gamma</fullName>
    </recommendedName>
</protein>
<dbReference type="OrthoDB" id="28053at2759"/>
<organism evidence="10 11">
    <name type="scientific">Amphibalanus amphitrite</name>
    <name type="common">Striped barnacle</name>
    <name type="synonym">Balanus amphitrite</name>
    <dbReference type="NCBI Taxonomy" id="1232801"/>
    <lineage>
        <taxon>Eukaryota</taxon>
        <taxon>Metazoa</taxon>
        <taxon>Ecdysozoa</taxon>
        <taxon>Arthropoda</taxon>
        <taxon>Crustacea</taxon>
        <taxon>Multicrustacea</taxon>
        <taxon>Cirripedia</taxon>
        <taxon>Thoracica</taxon>
        <taxon>Thoracicalcarea</taxon>
        <taxon>Balanomorpha</taxon>
        <taxon>Balanoidea</taxon>
        <taxon>Balanidae</taxon>
        <taxon>Amphibalaninae</taxon>
        <taxon>Amphibalanus</taxon>
    </lineage>
</organism>
<reference evidence="10 11" key="1">
    <citation type="submission" date="2019-07" db="EMBL/GenBank/DDBJ databases">
        <title>Draft genome assembly of a fouling barnacle, Amphibalanus amphitrite (Darwin, 1854): The first reference genome for Thecostraca.</title>
        <authorList>
            <person name="Kim W."/>
        </authorList>
    </citation>
    <scope>NUCLEOTIDE SEQUENCE [LARGE SCALE GENOMIC DNA]</scope>
    <source>
        <strain evidence="10">SNU_AA5</strain>
        <tissue evidence="10">Soma without cirri and trophi</tissue>
    </source>
</reference>
<evidence type="ECO:0000313" key="10">
    <source>
        <dbReference type="EMBL" id="KAF0303298.1"/>
    </source>
</evidence>
<dbReference type="InterPro" id="IPR016024">
    <property type="entry name" value="ARM-type_fold"/>
</dbReference>
<evidence type="ECO:0000256" key="6">
    <source>
        <dbReference type="ARBA" id="ARBA00023136"/>
    </source>
</evidence>
<dbReference type="EMBL" id="VIIS01000957">
    <property type="protein sequence ID" value="KAF0303298.1"/>
    <property type="molecule type" value="Genomic_DNA"/>
</dbReference>
<comment type="subcellular location">
    <subcellularLocation>
        <location evidence="1">Endomembrane system</location>
    </subcellularLocation>
    <subcellularLocation>
        <location evidence="2">Golgi apparatus</location>
    </subcellularLocation>
</comment>
<name>A0A6A4WM85_AMPAM</name>
<dbReference type="Proteomes" id="UP000440578">
    <property type="component" value="Unassembled WGS sequence"/>
</dbReference>
<evidence type="ECO:0000256" key="5">
    <source>
        <dbReference type="ARBA" id="ARBA00023034"/>
    </source>
</evidence>
<keyword evidence="7" id="KW-0968">Cytoplasmic vesicle</keyword>
<keyword evidence="11" id="KW-1185">Reference proteome</keyword>
<proteinExistence type="inferred from homology"/>
<keyword evidence="4 7" id="KW-0653">Protein transport</keyword>
<comment type="similarity">
    <text evidence="7">Belongs to the adaptor complexes large subunit family.</text>
</comment>
<evidence type="ECO:0000256" key="8">
    <source>
        <dbReference type="SAM" id="MobiDB-lite"/>
    </source>
</evidence>
<evidence type="ECO:0000256" key="3">
    <source>
        <dbReference type="ARBA" id="ARBA00022448"/>
    </source>
</evidence>
<dbReference type="GO" id="GO:0030121">
    <property type="term" value="C:AP-1 adaptor complex"/>
    <property type="evidence" value="ECO:0007669"/>
    <property type="project" value="InterPro"/>
</dbReference>
<dbReference type="InterPro" id="IPR002553">
    <property type="entry name" value="Clathrin/coatomer_adapt-like_N"/>
</dbReference>
<dbReference type="PANTHER" id="PTHR22780">
    <property type="entry name" value="ADAPTIN, ALPHA/GAMMA/EPSILON"/>
    <property type="match status" value="1"/>
</dbReference>
<dbReference type="Pfam" id="PF01602">
    <property type="entry name" value="Adaptin_N"/>
    <property type="match status" value="2"/>
</dbReference>
<evidence type="ECO:0000256" key="1">
    <source>
        <dbReference type="ARBA" id="ARBA00004308"/>
    </source>
</evidence>
<evidence type="ECO:0000256" key="7">
    <source>
        <dbReference type="PIRNR" id="PIRNR037094"/>
    </source>
</evidence>
<feature type="domain" description="Clathrin/coatomer adaptor adaptin-like N-terminal" evidence="9">
    <location>
        <begin position="46"/>
        <end position="226"/>
    </location>
</feature>
<comment type="caution">
    <text evidence="10">The sequence shown here is derived from an EMBL/GenBank/DDBJ whole genome shotgun (WGS) entry which is preliminary data.</text>
</comment>
<dbReference type="AlphaFoldDB" id="A0A6A4WM85"/>
<dbReference type="InterPro" id="IPR011989">
    <property type="entry name" value="ARM-like"/>
</dbReference>
<evidence type="ECO:0000256" key="2">
    <source>
        <dbReference type="ARBA" id="ARBA00004555"/>
    </source>
</evidence>
<feature type="domain" description="Clathrin/coatomer adaptor adaptin-like N-terminal" evidence="9">
    <location>
        <begin position="329"/>
        <end position="597"/>
    </location>
</feature>
<evidence type="ECO:0000259" key="9">
    <source>
        <dbReference type="Pfam" id="PF01602"/>
    </source>
</evidence>
<dbReference type="InterPro" id="IPR017107">
    <property type="entry name" value="AP1_complex_gsu"/>
</dbReference>
<dbReference type="Gene3D" id="1.25.10.10">
    <property type="entry name" value="Leucine-rich Repeat Variant"/>
    <property type="match status" value="2"/>
</dbReference>
<sequence>MNAALDTVSGIRQVFNEAVERVKSPTPIRLRDLIRQIRAARTAAEERQVVNKECALIRSTFRDEDSVWRCRNVAKLLYIHMLGYPAHFGQLECMKLSASPRFTDKRIGYLGAMMLLDERQDVHLLLTHSLKTDLNSSTQFVVGLALCALGTIASPEMSRDLAGEIERLIKSSNAYIRKKAALCAFRIITKVPDLMEIFLPATRQLLTEKNHGVLIAGVILITRMCEISQDTLQHFKKQSRSRDGGVSLGRSIPDPEDKVTSPGGPYVVNLVPNLVRILKNLIMAGYSPEHDVSGVSDPFLQVKILRLLRLLGRNDDDASEAMNDMLAQVLAVNILGRFLLNTDKNIRYVALNTLLKTVQADIGAVQRHRGTIVECLKDPDVTIQKRAMELCFALLNGNNIRSIMKELIAFIEVSDSEFQAVCSSKCVIAAEKFAPNVRWHVETLLQVLRAAGNNVRDDVVASTIQLLTEVVQQHSYVVGEMWSALRSATAQHQPLLQVTVWGVGEYGDMLVTGQASDSQVKVSEEEIVAQFEPILGSSQMSIVTKEFALMSLMKLSARLTDQSALKTIQHLVNGFGCHLNVELQQRGVEFSQLFTRHDALRPALLERMPPMEARASGRGLTNGTAAPAASVAATPAPVAAAAPAAAQSNSSALLDLLGGMDSDVSDVVAPVAPTAAAPPAASNMDLLDLLGKKSGVWRIKDDWLRVVFAGVCIEKVAQVAIRDKSWYGFVCIVRYFLWFLHPSNLKLVSSIRMYMTCMLTQSHWGGVSALTPFKCRSVWVFHKFLCPLCAARS</sequence>
<dbReference type="GO" id="GO:0006886">
    <property type="term" value="P:intracellular protein transport"/>
    <property type="evidence" value="ECO:0007669"/>
    <property type="project" value="UniProtKB-UniRule"/>
</dbReference>